<sequence>MEKTKKENLINVIMVVSSNIFAILVALFSGFILPKELSIPDYAYYRVYLLYISYAGFFHFGIVNGIYLKYGNMDLDQIPRKVFRAYSYFMLLSQAAVVAALSLILFAGRAAMELDKVIAFAFVIINIPLINIKWFYSSINQFTKRFVIDSYVTYLQNILNLVMVFIVILLKWYDFQWILVIITICNLICMVITMGQNKMILWGDKEKLSDIEIPELIKNGFFLMLSEFVGIIILGIDSMFVDNLFSQTEFAMYSFAVSVISVIFTAISAVSNLVYPYLVRVEEEKYAEYYGLMSDVLAIVSMFSMLAFYAAEFIIFRWLGKFIPSLSIVAILFGTVAFRAIITLVCGNYFKVLKLIKEYTWNNIFAIVISFLLNGAAYLLFHDYRYIAGASLLSFVIWYLVTERIFIRHMQIPLTGCLRRYGYILAGLLVFYLLADADPIPGFFLYFAAIFGISLLCFWRQLRKLLGIVRGKAA</sequence>
<proteinExistence type="predicted"/>
<name>A0AC61RVA6_9FIRM</name>
<protein>
    <submittedName>
        <fullName evidence="1">Uncharacterized protein</fullName>
    </submittedName>
</protein>
<evidence type="ECO:0000313" key="1">
    <source>
        <dbReference type="EMBL" id="TGY95780.1"/>
    </source>
</evidence>
<dbReference type="Proteomes" id="UP000304953">
    <property type="component" value="Unassembled WGS sequence"/>
</dbReference>
<gene>
    <name evidence="1" type="ORF">E5329_13120</name>
</gene>
<keyword evidence="2" id="KW-1185">Reference proteome</keyword>
<organism evidence="1 2">
    <name type="scientific">Petralouisia muris</name>
    <dbReference type="NCBI Taxonomy" id="3032872"/>
    <lineage>
        <taxon>Bacteria</taxon>
        <taxon>Bacillati</taxon>
        <taxon>Bacillota</taxon>
        <taxon>Clostridia</taxon>
        <taxon>Lachnospirales</taxon>
        <taxon>Lachnospiraceae</taxon>
        <taxon>Petralouisia</taxon>
    </lineage>
</organism>
<dbReference type="EMBL" id="SRYA01000024">
    <property type="protein sequence ID" value="TGY95780.1"/>
    <property type="molecule type" value="Genomic_DNA"/>
</dbReference>
<evidence type="ECO:0000313" key="2">
    <source>
        <dbReference type="Proteomes" id="UP000304953"/>
    </source>
</evidence>
<reference evidence="1" key="1">
    <citation type="submission" date="2019-04" db="EMBL/GenBank/DDBJ databases">
        <title>Microbes associate with the intestines of laboratory mice.</title>
        <authorList>
            <person name="Navarre W."/>
            <person name="Wong E."/>
            <person name="Huang K."/>
            <person name="Tropini C."/>
            <person name="Ng K."/>
            <person name="Yu B."/>
        </authorList>
    </citation>
    <scope>NUCLEOTIDE SEQUENCE</scope>
    <source>
        <strain evidence="1">NM01_1-7b</strain>
    </source>
</reference>
<comment type="caution">
    <text evidence="1">The sequence shown here is derived from an EMBL/GenBank/DDBJ whole genome shotgun (WGS) entry which is preliminary data.</text>
</comment>
<accession>A0AC61RVA6</accession>